<gene>
    <name evidence="1" type="primary">ORF6756</name>
</gene>
<organism evidence="1">
    <name type="scientific">Arion vulgaris</name>
    <dbReference type="NCBI Taxonomy" id="1028688"/>
    <lineage>
        <taxon>Eukaryota</taxon>
        <taxon>Metazoa</taxon>
        <taxon>Spiralia</taxon>
        <taxon>Lophotrochozoa</taxon>
        <taxon>Mollusca</taxon>
        <taxon>Gastropoda</taxon>
        <taxon>Heterobranchia</taxon>
        <taxon>Euthyneura</taxon>
        <taxon>Panpulmonata</taxon>
        <taxon>Eupulmonata</taxon>
        <taxon>Stylommatophora</taxon>
        <taxon>Helicina</taxon>
        <taxon>Arionoidea</taxon>
        <taxon>Arionidae</taxon>
        <taxon>Arion</taxon>
    </lineage>
</organism>
<evidence type="ECO:0000313" key="1">
    <source>
        <dbReference type="EMBL" id="CEK49189.1"/>
    </source>
</evidence>
<name>A0A0B6XZ54_9EUPU</name>
<dbReference type="EMBL" id="HACG01002324">
    <property type="protein sequence ID" value="CEK49189.1"/>
    <property type="molecule type" value="Transcribed_RNA"/>
</dbReference>
<feature type="non-terminal residue" evidence="1">
    <location>
        <position position="55"/>
    </location>
</feature>
<reference evidence="1" key="1">
    <citation type="submission" date="2014-12" db="EMBL/GenBank/DDBJ databases">
        <title>Insight into the proteome of Arion vulgaris.</title>
        <authorList>
            <person name="Aradska J."/>
            <person name="Bulat T."/>
            <person name="Smidak R."/>
            <person name="Sarate P."/>
            <person name="Gangsoo J."/>
            <person name="Sialana F."/>
            <person name="Bilban M."/>
            <person name="Lubec G."/>
        </authorList>
    </citation>
    <scope>NUCLEOTIDE SEQUENCE</scope>
    <source>
        <tissue evidence="1">Skin</tissue>
    </source>
</reference>
<protein>
    <submittedName>
        <fullName evidence="1">Uncharacterized protein</fullName>
    </submittedName>
</protein>
<accession>A0A0B6XZ54</accession>
<sequence>MSFSLKTIVQFQLNRRQKQMLYTEATRELDMFNKLKITAATNVCNYATSSCARPL</sequence>
<dbReference type="AlphaFoldDB" id="A0A0B6XZ54"/>
<proteinExistence type="predicted"/>